<dbReference type="InterPro" id="IPR047780">
    <property type="entry name" value="TssQ-like"/>
</dbReference>
<feature type="chain" id="PRO_5012424295" description="Lipoprotein" evidence="1">
    <location>
        <begin position="25"/>
        <end position="137"/>
    </location>
</feature>
<feature type="signal peptide" evidence="1">
    <location>
        <begin position="1"/>
        <end position="24"/>
    </location>
</feature>
<protein>
    <recommendedName>
        <fullName evidence="4">Lipoprotein</fullName>
    </recommendedName>
</protein>
<keyword evidence="1" id="KW-0732">Signal</keyword>
<sequence length="137" mass="14661">MKTAVRVTRSVCTISLALMLAACALPPAQTGSAPPSQAALDALQRVRDQYQAGRYGEVIRGVATSADLAAAPAAVQVEAIKLQAFSYCVSNYRKLCEDAFLRILQIDPGFELAPNEQGHPQWGPVFRSAKTAMTPAR</sequence>
<evidence type="ECO:0000256" key="1">
    <source>
        <dbReference type="SAM" id="SignalP"/>
    </source>
</evidence>
<dbReference type="AlphaFoldDB" id="A0A261S6H2"/>
<evidence type="ECO:0000313" key="3">
    <source>
        <dbReference type="Proteomes" id="UP000216020"/>
    </source>
</evidence>
<accession>A0A261S6H2</accession>
<dbReference type="Proteomes" id="UP000216020">
    <property type="component" value="Unassembled WGS sequence"/>
</dbReference>
<organism evidence="2 3">
    <name type="scientific">Bordetella genomosp. 10</name>
    <dbReference type="NCBI Taxonomy" id="1416804"/>
    <lineage>
        <taxon>Bacteria</taxon>
        <taxon>Pseudomonadati</taxon>
        <taxon>Pseudomonadota</taxon>
        <taxon>Betaproteobacteria</taxon>
        <taxon>Burkholderiales</taxon>
        <taxon>Alcaligenaceae</taxon>
        <taxon>Bordetella</taxon>
    </lineage>
</organism>
<dbReference type="EMBL" id="NEVM01000005">
    <property type="protein sequence ID" value="OZI32587.1"/>
    <property type="molecule type" value="Genomic_DNA"/>
</dbReference>
<dbReference type="RefSeq" id="WP_179284233.1">
    <property type="nucleotide sequence ID" value="NZ_NEVM01000005.1"/>
</dbReference>
<name>A0A261S6H2_9BORD</name>
<dbReference type="PROSITE" id="PS51257">
    <property type="entry name" value="PROKAR_LIPOPROTEIN"/>
    <property type="match status" value="1"/>
</dbReference>
<proteinExistence type="predicted"/>
<gene>
    <name evidence="2" type="ORF">CAL29_30510</name>
</gene>
<comment type="caution">
    <text evidence="2">The sequence shown here is derived from an EMBL/GenBank/DDBJ whole genome shotgun (WGS) entry which is preliminary data.</text>
</comment>
<keyword evidence="3" id="KW-1185">Reference proteome</keyword>
<evidence type="ECO:0008006" key="4">
    <source>
        <dbReference type="Google" id="ProtNLM"/>
    </source>
</evidence>
<evidence type="ECO:0000313" key="2">
    <source>
        <dbReference type="EMBL" id="OZI32587.1"/>
    </source>
</evidence>
<dbReference type="NCBIfam" id="NF038027">
    <property type="entry name" value="TssQ_fam"/>
    <property type="match status" value="1"/>
</dbReference>
<reference evidence="3" key="1">
    <citation type="submission" date="2017-05" db="EMBL/GenBank/DDBJ databases">
        <title>Complete and WGS of Bordetella genogroups.</title>
        <authorList>
            <person name="Spilker T."/>
            <person name="Lipuma J."/>
        </authorList>
    </citation>
    <scope>NUCLEOTIDE SEQUENCE [LARGE SCALE GENOMIC DNA]</scope>
    <source>
        <strain evidence="3">AU16122</strain>
    </source>
</reference>